<feature type="region of interest" description="Disordered" evidence="1">
    <location>
        <begin position="472"/>
        <end position="652"/>
    </location>
</feature>
<feature type="compositionally biased region" description="Basic and acidic residues" evidence="1">
    <location>
        <begin position="562"/>
        <end position="576"/>
    </location>
</feature>
<feature type="region of interest" description="Disordered" evidence="1">
    <location>
        <begin position="1"/>
        <end position="110"/>
    </location>
</feature>
<proteinExistence type="predicted"/>
<dbReference type="InterPro" id="IPR013761">
    <property type="entry name" value="SAM/pointed_sf"/>
</dbReference>
<keyword evidence="4" id="KW-1185">Reference proteome</keyword>
<dbReference type="EMBL" id="LSSK01000887">
    <property type="protein sequence ID" value="OMH81494.1"/>
    <property type="molecule type" value="Genomic_DNA"/>
</dbReference>
<evidence type="ECO:0000259" key="2">
    <source>
        <dbReference type="PROSITE" id="PS50105"/>
    </source>
</evidence>
<dbReference type="AlphaFoldDB" id="A0A1R1PKL2"/>
<dbReference type="InterPro" id="IPR001660">
    <property type="entry name" value="SAM"/>
</dbReference>
<sequence length="652" mass="74032">MLSKFNKYLTKGTSASLPLPQQEEESNSKQQIQQQAQEHKLDQSQVRPLLHGQREEHGEEQKQDQKQWQIQAQERLQASLKRQRSDQNKQERKEKEEKDREEKEKPQGIAKRASSLYEMVQIKDPATWTVGEVIIWISQKPGLAEIGPTIHKHCIDGYIMMSYLSNNILKDELGVLSYGTRVKFLEEIEKLKYMASKKLYSSERTGCGTDKRNGAYGANIDGFDATSSASTSANKHIRKIDQNHGIEDINDISIESRMYVEDNMPDKIPKEKAISAFAASDFSTSDPLDSRIKIGIGTTKNNLDSKELDPKEWKKMLARKIDAEKKRQKRAELKKDPIKYEEYLRRERERNSRRRAALKLQKGVGNNSRGRSKIRERNSSKQGDINEIKEYGSKYSNGYLEDYYQYSAGESEDDNDRKSLPLAELMKKNMRNDDNGEDMEITSSEGSCYSNNDEACWEEGGYVDKYNATIKVSDNANDKCNESTENSEDKENKENGLCKESEQIQSEKLSAAEKESADCVKDSENMHVDMGDDANEVIKTMEINGKCTTSEGEGEGNNQSEDLEKNEMTVKTEKEPQPVVAAGEQGLAELDNETSKDKTKIEVESMSMSAKSDSENEDLDENSNNGDNDRNEKVEDVSRREQLNVQGIALLG</sequence>
<dbReference type="OrthoDB" id="73680at2759"/>
<feature type="compositionally biased region" description="Basic and acidic residues" evidence="1">
    <location>
        <begin position="510"/>
        <end position="530"/>
    </location>
</feature>
<feature type="compositionally biased region" description="Basic and acidic residues" evidence="1">
    <location>
        <begin position="476"/>
        <end position="502"/>
    </location>
</feature>
<dbReference type="Pfam" id="PF07647">
    <property type="entry name" value="SAM_2"/>
    <property type="match status" value="1"/>
</dbReference>
<evidence type="ECO:0000313" key="3">
    <source>
        <dbReference type="EMBL" id="OMH81494.1"/>
    </source>
</evidence>
<feature type="compositionally biased region" description="Basic and acidic residues" evidence="1">
    <location>
        <begin position="627"/>
        <end position="642"/>
    </location>
</feature>
<dbReference type="Gene3D" id="1.10.150.50">
    <property type="entry name" value="Transcription Factor, Ets-1"/>
    <property type="match status" value="1"/>
</dbReference>
<comment type="caution">
    <text evidence="3">The sequence shown here is derived from an EMBL/GenBank/DDBJ whole genome shotgun (WGS) entry which is preliminary data.</text>
</comment>
<name>A0A1R1PKL2_ZANCU</name>
<dbReference type="Proteomes" id="UP000188320">
    <property type="component" value="Unassembled WGS sequence"/>
</dbReference>
<evidence type="ECO:0000313" key="4">
    <source>
        <dbReference type="Proteomes" id="UP000188320"/>
    </source>
</evidence>
<organism evidence="3 4">
    <name type="scientific">Zancudomyces culisetae</name>
    <name type="common">Gut fungus</name>
    <name type="synonym">Smittium culisetae</name>
    <dbReference type="NCBI Taxonomy" id="1213189"/>
    <lineage>
        <taxon>Eukaryota</taxon>
        <taxon>Fungi</taxon>
        <taxon>Fungi incertae sedis</taxon>
        <taxon>Zoopagomycota</taxon>
        <taxon>Kickxellomycotina</taxon>
        <taxon>Harpellomycetes</taxon>
        <taxon>Harpellales</taxon>
        <taxon>Legeriomycetaceae</taxon>
        <taxon>Zancudomyces</taxon>
    </lineage>
</organism>
<feature type="region of interest" description="Disordered" evidence="1">
    <location>
        <begin position="358"/>
        <end position="387"/>
    </location>
</feature>
<evidence type="ECO:0000256" key="1">
    <source>
        <dbReference type="SAM" id="MobiDB-lite"/>
    </source>
</evidence>
<protein>
    <recommendedName>
        <fullName evidence="2">SAM domain-containing protein</fullName>
    </recommendedName>
</protein>
<gene>
    <name evidence="3" type="ORF">AX774_g5046</name>
</gene>
<feature type="compositionally biased region" description="Basic and acidic residues" evidence="1">
    <location>
        <begin position="593"/>
        <end position="603"/>
    </location>
</feature>
<feature type="compositionally biased region" description="Basic and acidic residues" evidence="1">
    <location>
        <begin position="52"/>
        <end position="65"/>
    </location>
</feature>
<dbReference type="PROSITE" id="PS50105">
    <property type="entry name" value="SAM_DOMAIN"/>
    <property type="match status" value="1"/>
</dbReference>
<dbReference type="SUPFAM" id="SSF47769">
    <property type="entry name" value="SAM/Pointed domain"/>
    <property type="match status" value="1"/>
</dbReference>
<feature type="compositionally biased region" description="Basic and acidic residues" evidence="1">
    <location>
        <begin position="373"/>
        <end position="387"/>
    </location>
</feature>
<reference evidence="4" key="1">
    <citation type="submission" date="2017-01" db="EMBL/GenBank/DDBJ databases">
        <authorList>
            <person name="Wang Y."/>
            <person name="White M."/>
            <person name="Kvist S."/>
            <person name="Moncalvo J.-M."/>
        </authorList>
    </citation>
    <scope>NUCLEOTIDE SEQUENCE [LARGE SCALE GENOMIC DNA]</scope>
    <source>
        <strain evidence="4">COL-18-3</strain>
    </source>
</reference>
<feature type="compositionally biased region" description="Basic and acidic residues" evidence="1">
    <location>
        <begin position="83"/>
        <end position="106"/>
    </location>
</feature>
<feature type="domain" description="SAM" evidence="2">
    <location>
        <begin position="128"/>
        <end position="194"/>
    </location>
</feature>
<accession>A0A1R1PKL2</accession>